<proteinExistence type="predicted"/>
<dbReference type="Proteomes" id="UP000827872">
    <property type="component" value="Linkage Group LG03"/>
</dbReference>
<organism evidence="1 2">
    <name type="scientific">Sphaerodactylus townsendi</name>
    <dbReference type="NCBI Taxonomy" id="933632"/>
    <lineage>
        <taxon>Eukaryota</taxon>
        <taxon>Metazoa</taxon>
        <taxon>Chordata</taxon>
        <taxon>Craniata</taxon>
        <taxon>Vertebrata</taxon>
        <taxon>Euteleostomi</taxon>
        <taxon>Lepidosauria</taxon>
        <taxon>Squamata</taxon>
        <taxon>Bifurcata</taxon>
        <taxon>Gekkota</taxon>
        <taxon>Sphaerodactylidae</taxon>
        <taxon>Sphaerodactylus</taxon>
    </lineage>
</organism>
<evidence type="ECO:0000313" key="2">
    <source>
        <dbReference type="Proteomes" id="UP000827872"/>
    </source>
</evidence>
<gene>
    <name evidence="1" type="ORF">K3G42_008401</name>
</gene>
<dbReference type="EMBL" id="CM037616">
    <property type="protein sequence ID" value="KAH7991651.1"/>
    <property type="molecule type" value="Genomic_DNA"/>
</dbReference>
<comment type="caution">
    <text evidence="1">The sequence shown here is derived from an EMBL/GenBank/DDBJ whole genome shotgun (WGS) entry which is preliminary data.</text>
</comment>
<evidence type="ECO:0000313" key="1">
    <source>
        <dbReference type="EMBL" id="KAH7991651.1"/>
    </source>
</evidence>
<keyword evidence="2" id="KW-1185">Reference proteome</keyword>
<accession>A0ACB8EG41</accession>
<name>A0ACB8EG41_9SAUR</name>
<protein>
    <submittedName>
        <fullName evidence="1">Uncharacterized protein</fullName>
    </submittedName>
</protein>
<sequence>MVKRPRRHQITARIGCAVMFLLIGALIAHRIWAFQMRQPMNDAKKPNVSQERTTDETENKSDLFVSPLWQFLCRPLHTGLAENTTCKLCPENWFLYEDKCYWISKEKGNWRKGKEDCTAKSSQLLVMQKQKDVAFIQQINGEMQLLWIGLQATYPEGKWTWVDGSPIDDKQSQELGPVEANSCGMLNGNEIISKACSSVTTWVCETEALTISNDKA</sequence>
<reference evidence="1" key="1">
    <citation type="submission" date="2021-08" db="EMBL/GenBank/DDBJ databases">
        <title>The first chromosome-level gecko genome reveals the dynamic sex chromosomes of Neotropical dwarf geckos (Sphaerodactylidae: Sphaerodactylus).</title>
        <authorList>
            <person name="Pinto B.J."/>
            <person name="Keating S.E."/>
            <person name="Gamble T."/>
        </authorList>
    </citation>
    <scope>NUCLEOTIDE SEQUENCE</scope>
    <source>
        <strain evidence="1">TG3544</strain>
    </source>
</reference>